<name>A0A6P1NW12_9BACT</name>
<dbReference type="AlphaFoldDB" id="A0A6P1NW12"/>
<evidence type="ECO:0000256" key="4">
    <source>
        <dbReference type="ARBA" id="ARBA00022475"/>
    </source>
</evidence>
<reference evidence="11 12" key="1">
    <citation type="submission" date="2020-01" db="EMBL/GenBank/DDBJ databases">
        <authorList>
            <person name="Kim M."/>
        </authorList>
    </citation>
    <scope>NUCLEOTIDE SEQUENCE [LARGE SCALE GENOMIC DNA]</scope>
    <source>
        <strain evidence="11 12">BT10</strain>
    </source>
</reference>
<feature type="transmembrane region" description="Helical" evidence="9">
    <location>
        <begin position="393"/>
        <end position="418"/>
    </location>
</feature>
<dbReference type="Proteomes" id="UP000464214">
    <property type="component" value="Chromosome"/>
</dbReference>
<evidence type="ECO:0000259" key="10">
    <source>
        <dbReference type="PROSITE" id="PS50156"/>
    </source>
</evidence>
<evidence type="ECO:0000256" key="2">
    <source>
        <dbReference type="ARBA" id="ARBA00010942"/>
    </source>
</evidence>
<protein>
    <submittedName>
        <fullName evidence="11">Efflux RND transporter permease subunit</fullName>
    </submittedName>
</protein>
<dbReference type="GO" id="GO:0015562">
    <property type="term" value="F:efflux transmembrane transporter activity"/>
    <property type="evidence" value="ECO:0007669"/>
    <property type="project" value="InterPro"/>
</dbReference>
<dbReference type="Gene3D" id="3.30.70.1430">
    <property type="entry name" value="Multidrug efflux transporter AcrB pore domain"/>
    <property type="match status" value="2"/>
</dbReference>
<dbReference type="EMBL" id="CP047897">
    <property type="protein sequence ID" value="QHL86514.1"/>
    <property type="molecule type" value="Genomic_DNA"/>
</dbReference>
<evidence type="ECO:0000256" key="3">
    <source>
        <dbReference type="ARBA" id="ARBA00022448"/>
    </source>
</evidence>
<dbReference type="InterPro" id="IPR000731">
    <property type="entry name" value="SSD"/>
</dbReference>
<dbReference type="PANTHER" id="PTHR32063">
    <property type="match status" value="1"/>
</dbReference>
<dbReference type="Gene3D" id="3.30.2090.10">
    <property type="entry name" value="Multidrug efflux transporter AcrB TolC docking domain, DN and DC subdomains"/>
    <property type="match status" value="2"/>
</dbReference>
<keyword evidence="7 9" id="KW-1133">Transmembrane helix</keyword>
<feature type="transmembrane region" description="Helical" evidence="9">
    <location>
        <begin position="471"/>
        <end position="498"/>
    </location>
</feature>
<dbReference type="InterPro" id="IPR001036">
    <property type="entry name" value="Acrflvin-R"/>
</dbReference>
<dbReference type="SUPFAM" id="SSF82693">
    <property type="entry name" value="Multidrug efflux transporter AcrB pore domain, PN1, PN2, PC1 and PC2 subdomains"/>
    <property type="match status" value="4"/>
</dbReference>
<dbReference type="Pfam" id="PF00873">
    <property type="entry name" value="ACR_tran"/>
    <property type="match status" value="1"/>
</dbReference>
<organism evidence="11 12">
    <name type="scientific">Nibribacter ruber</name>
    <dbReference type="NCBI Taxonomy" id="2698458"/>
    <lineage>
        <taxon>Bacteria</taxon>
        <taxon>Pseudomonadati</taxon>
        <taxon>Bacteroidota</taxon>
        <taxon>Cytophagia</taxon>
        <taxon>Cytophagales</taxon>
        <taxon>Hymenobacteraceae</taxon>
        <taxon>Nibribacter</taxon>
    </lineage>
</organism>
<dbReference type="GO" id="GO:0042910">
    <property type="term" value="F:xenobiotic transmembrane transporter activity"/>
    <property type="evidence" value="ECO:0007669"/>
    <property type="project" value="TreeGrafter"/>
</dbReference>
<keyword evidence="3" id="KW-0813">Transport</keyword>
<proteinExistence type="inferred from homology"/>
<feature type="transmembrane region" description="Helical" evidence="9">
    <location>
        <begin position="924"/>
        <end position="949"/>
    </location>
</feature>
<evidence type="ECO:0000256" key="8">
    <source>
        <dbReference type="ARBA" id="ARBA00023136"/>
    </source>
</evidence>
<dbReference type="NCBIfam" id="TIGR00915">
    <property type="entry name" value="2A0602"/>
    <property type="match status" value="1"/>
</dbReference>
<evidence type="ECO:0000256" key="7">
    <source>
        <dbReference type="ARBA" id="ARBA00022989"/>
    </source>
</evidence>
<evidence type="ECO:0000313" key="11">
    <source>
        <dbReference type="EMBL" id="QHL86514.1"/>
    </source>
</evidence>
<keyword evidence="5" id="KW-0997">Cell inner membrane</keyword>
<accession>A0A6P1NW12</accession>
<evidence type="ECO:0000256" key="9">
    <source>
        <dbReference type="SAM" id="Phobius"/>
    </source>
</evidence>
<dbReference type="InterPro" id="IPR004764">
    <property type="entry name" value="MdtF-like"/>
</dbReference>
<feature type="transmembrane region" description="Helical" evidence="9">
    <location>
        <begin position="541"/>
        <end position="561"/>
    </location>
</feature>
<feature type="transmembrane region" description="Helical" evidence="9">
    <location>
        <begin position="873"/>
        <end position="891"/>
    </location>
</feature>
<dbReference type="GO" id="GO:0009636">
    <property type="term" value="P:response to toxic substance"/>
    <property type="evidence" value="ECO:0007669"/>
    <property type="project" value="UniProtKB-ARBA"/>
</dbReference>
<evidence type="ECO:0000256" key="6">
    <source>
        <dbReference type="ARBA" id="ARBA00022692"/>
    </source>
</evidence>
<dbReference type="SUPFAM" id="SSF82866">
    <property type="entry name" value="Multidrug efflux transporter AcrB transmembrane domain"/>
    <property type="match status" value="2"/>
</dbReference>
<feature type="transmembrane region" description="Helical" evidence="9">
    <location>
        <begin position="439"/>
        <end position="459"/>
    </location>
</feature>
<feature type="transmembrane region" description="Helical" evidence="9">
    <location>
        <begin position="367"/>
        <end position="387"/>
    </location>
</feature>
<evidence type="ECO:0000256" key="5">
    <source>
        <dbReference type="ARBA" id="ARBA00022519"/>
    </source>
</evidence>
<gene>
    <name evidence="11" type="ORF">GU926_03280</name>
</gene>
<dbReference type="Gene3D" id="3.30.70.1320">
    <property type="entry name" value="Multidrug efflux transporter AcrB pore domain like"/>
    <property type="match status" value="1"/>
</dbReference>
<dbReference type="PRINTS" id="PR00702">
    <property type="entry name" value="ACRIFLAVINRP"/>
</dbReference>
<dbReference type="Gene3D" id="3.30.70.1440">
    <property type="entry name" value="Multidrug efflux transporter AcrB pore domain"/>
    <property type="match status" value="1"/>
</dbReference>
<dbReference type="PANTHER" id="PTHR32063:SF9">
    <property type="entry name" value="SIMILAR TO MULTIDRUG RESISTANCE PROTEIN MEXB"/>
    <property type="match status" value="1"/>
</dbReference>
<dbReference type="Gene3D" id="1.20.1640.10">
    <property type="entry name" value="Multidrug efflux transporter AcrB transmembrane domain"/>
    <property type="match status" value="2"/>
</dbReference>
<keyword evidence="4" id="KW-1003">Cell membrane</keyword>
<feature type="transmembrane region" description="Helical" evidence="9">
    <location>
        <begin position="970"/>
        <end position="989"/>
    </location>
</feature>
<evidence type="ECO:0000256" key="1">
    <source>
        <dbReference type="ARBA" id="ARBA00004429"/>
    </source>
</evidence>
<dbReference type="SUPFAM" id="SSF82714">
    <property type="entry name" value="Multidrug efflux transporter AcrB TolC docking domain, DN and DC subdomains"/>
    <property type="match status" value="2"/>
</dbReference>
<feature type="transmembrane region" description="Helical" evidence="9">
    <location>
        <begin position="1001"/>
        <end position="1027"/>
    </location>
</feature>
<comment type="subcellular location">
    <subcellularLocation>
        <location evidence="1">Cell inner membrane</location>
        <topology evidence="1">Multi-pass membrane protein</topology>
    </subcellularLocation>
</comment>
<dbReference type="PROSITE" id="PS50156">
    <property type="entry name" value="SSD"/>
    <property type="match status" value="1"/>
</dbReference>
<dbReference type="InterPro" id="IPR027463">
    <property type="entry name" value="AcrB_DN_DC_subdom"/>
</dbReference>
<dbReference type="KEGG" id="nib:GU926_03280"/>
<keyword evidence="8 9" id="KW-0472">Membrane</keyword>
<comment type="similarity">
    <text evidence="2">Belongs to the resistance-nodulation-cell division (RND) (TC 2.A.6) family.</text>
</comment>
<keyword evidence="6 9" id="KW-0812">Transmembrane</keyword>
<feature type="transmembrane region" description="Helical" evidence="9">
    <location>
        <begin position="341"/>
        <end position="360"/>
    </location>
</feature>
<feature type="transmembrane region" description="Helical" evidence="9">
    <location>
        <begin position="898"/>
        <end position="918"/>
    </location>
</feature>
<feature type="domain" description="SSD" evidence="10">
    <location>
        <begin position="370"/>
        <end position="496"/>
    </location>
</feature>
<evidence type="ECO:0000313" key="12">
    <source>
        <dbReference type="Proteomes" id="UP000464214"/>
    </source>
</evidence>
<sequence length="1066" mass="117228">MFSKFIHRPVFAIVISVMIVFVGGLAIKQLPISQYPDIAPTTVNIFIAYPGSSADVLVNSTLITLEQAINGVEGMRYIASDATSAGEATLRIIFEPGTDPNDAVIRVKTRVDQVMPLLPELVQREGVVITPIQPSMLMYVNLYSKEKSMDEKFLFNYATVKMIPEIQRIKGVARAQILGSRRYAMRVWLNPDRMRAYKISVEEVMEALAEQSIIGRPGRIGQSSGIAAQSLEYVLTYKGRYNKPVEYENIIVRANAEGESVRMKDIATVELGSEFFDIYSNLNGSPAAAIVLKQNYGSNASDVIAEVKAKLEVMKGSFPPGMDYKISYDVSQFLDASIDQVIHTLRDAFILVAIVVFIFLGDWRSTLIPILAVPVSLVGAFFVIQFFGLSINLITLFALVLAIGIVVDNAIVVVEAVHAKMEETNLSPYKATIEVLREIGGAIIAITLVMTAVFVPLVFMSGPVGIFYRQFSITMASSIVISAVIALTLTPVLCAMLLKNNHGKPKKRNPLTKALDGFNSGFEKLTGKYVGLLRSIVSRRWLTWGILLAFGVGIFLESKVLPSGFIPNEDQGTIYAIVQTPPGSTLETTNKVSQRLQKICAKIEGVESVSSLAGYEIMTEGRGSNAGTCLINLKSWSDRKNTVKEIMEELEEKSKGLGAVVEFFEPPAIPGFGSSGGFSMRLLDKNSETDYHEFDKVNQQFMDNLSKRPELTGLFTFFAANYPQYELEIDNNLAMQKGVSIGKAMENLNILIGSTYEQGFIKFNQFFKVYVQSDPKFRRLPSDILNLFVKNEAGEMVPYSAFMKLKKTQGPNEVTRFNLYNSAAIQGLPAKGYTTADAIQAIQEVASTTLPKGYDIAWEGLSYDESIRGNESLYVFLVVLLFVYFVLAAQYESFIIPFAVVLSLPVGVFGSFLLLKLMGLENNIYAQIGLIMLIGLLGKNAVLIVEFAVQKRQQGATILEAAIEGARVRFRPILMTSFAFVAGLIPLIVASGAGAIGNQTIGASALGGMLFGTIFGVVIIPGLYYIFAKMADGRHLIRDEHETPLTEEYVYVTEDLSLIDESQDHV</sequence>
<dbReference type="GO" id="GO:0005886">
    <property type="term" value="C:plasma membrane"/>
    <property type="evidence" value="ECO:0007669"/>
    <property type="project" value="UniProtKB-SubCell"/>
</dbReference>
<keyword evidence="12" id="KW-1185">Reference proteome</keyword>
<dbReference type="FunFam" id="1.20.1640.10:FF:000001">
    <property type="entry name" value="Efflux pump membrane transporter"/>
    <property type="match status" value="1"/>
</dbReference>
<dbReference type="RefSeq" id="WP_160688976.1">
    <property type="nucleotide sequence ID" value="NZ_CP047897.1"/>
</dbReference>